<organism evidence="1 2">
    <name type="scientific">Forsythia ovata</name>
    <dbReference type="NCBI Taxonomy" id="205694"/>
    <lineage>
        <taxon>Eukaryota</taxon>
        <taxon>Viridiplantae</taxon>
        <taxon>Streptophyta</taxon>
        <taxon>Embryophyta</taxon>
        <taxon>Tracheophyta</taxon>
        <taxon>Spermatophyta</taxon>
        <taxon>Magnoliopsida</taxon>
        <taxon>eudicotyledons</taxon>
        <taxon>Gunneridae</taxon>
        <taxon>Pentapetalae</taxon>
        <taxon>asterids</taxon>
        <taxon>lamiids</taxon>
        <taxon>Lamiales</taxon>
        <taxon>Oleaceae</taxon>
        <taxon>Forsythieae</taxon>
        <taxon>Forsythia</taxon>
    </lineage>
</organism>
<evidence type="ECO:0000313" key="1">
    <source>
        <dbReference type="EMBL" id="KAL2528676.1"/>
    </source>
</evidence>
<comment type="caution">
    <text evidence="1">The sequence shown here is derived from an EMBL/GenBank/DDBJ whole genome shotgun (WGS) entry which is preliminary data.</text>
</comment>
<sequence length="128" mass="14483">MSTVWSHILNCELYKVLEMKIDELCSTVASAEDIDELSLENKVLRSRLAFFEDAKAQAEFKIIKSKMIQRLSVSTLKQDELKLKVCEDIVYAKHKQLAETLVELSNAKELLAKLGASDYTDPKGSVEM</sequence>
<reference evidence="2" key="1">
    <citation type="submission" date="2024-07" db="EMBL/GenBank/DDBJ databases">
        <title>Two chromosome-level genome assemblies of Korean endemic species Abeliophyllum distichum and Forsythia ovata (Oleaceae).</title>
        <authorList>
            <person name="Jang H."/>
        </authorList>
    </citation>
    <scope>NUCLEOTIDE SEQUENCE [LARGE SCALE GENOMIC DNA]</scope>
</reference>
<accession>A0ABD1UUE2</accession>
<evidence type="ECO:0000313" key="2">
    <source>
        <dbReference type="Proteomes" id="UP001604277"/>
    </source>
</evidence>
<protein>
    <submittedName>
        <fullName evidence="1">Uncharacterized protein</fullName>
    </submittedName>
</protein>
<name>A0ABD1UUE2_9LAMI</name>
<gene>
    <name evidence="1" type="ORF">Fot_21277</name>
</gene>
<proteinExistence type="predicted"/>
<dbReference type="AlphaFoldDB" id="A0ABD1UUE2"/>
<dbReference type="Proteomes" id="UP001604277">
    <property type="component" value="Unassembled WGS sequence"/>
</dbReference>
<dbReference type="EMBL" id="JBFOLJ010000006">
    <property type="protein sequence ID" value="KAL2528676.1"/>
    <property type="molecule type" value="Genomic_DNA"/>
</dbReference>
<keyword evidence="2" id="KW-1185">Reference proteome</keyword>